<accession>A0AAW9S694</accession>
<dbReference type="InterPro" id="IPR037108">
    <property type="entry name" value="TM1727-like_C_sf"/>
</dbReference>
<dbReference type="Gene3D" id="3.40.50.720">
    <property type="entry name" value="NAD(P)-binding Rossmann-like Domain"/>
    <property type="match status" value="1"/>
</dbReference>
<keyword evidence="4" id="KW-1185">Reference proteome</keyword>
<dbReference type="RefSeq" id="WP_346820675.1">
    <property type="nucleotide sequence ID" value="NZ_JBDKWZ010000004.1"/>
</dbReference>
<feature type="domain" description="DUF2520" evidence="2">
    <location>
        <begin position="130"/>
        <end position="253"/>
    </location>
</feature>
<comment type="caution">
    <text evidence="3">The sequence shown here is derived from an EMBL/GenBank/DDBJ whole genome shotgun (WGS) entry which is preliminary data.</text>
</comment>
<dbReference type="InterPro" id="IPR036291">
    <property type="entry name" value="NAD(P)-bd_dom_sf"/>
</dbReference>
<dbReference type="Gene3D" id="1.10.1040.20">
    <property type="entry name" value="ProC-like, C-terminal domain"/>
    <property type="match status" value="1"/>
</dbReference>
<dbReference type="SUPFAM" id="SSF48179">
    <property type="entry name" value="6-phosphogluconate dehydrogenase C-terminal domain-like"/>
    <property type="match status" value="1"/>
</dbReference>
<dbReference type="PANTHER" id="PTHR40459">
    <property type="entry name" value="CONSERVED HYPOTHETICAL ALANINE AND LEUCINE RICH PROTEIN"/>
    <property type="match status" value="1"/>
</dbReference>
<evidence type="ECO:0000313" key="4">
    <source>
        <dbReference type="Proteomes" id="UP001403385"/>
    </source>
</evidence>
<evidence type="ECO:0000313" key="3">
    <source>
        <dbReference type="EMBL" id="MEN7547894.1"/>
    </source>
</evidence>
<dbReference type="InterPro" id="IPR018931">
    <property type="entry name" value="DUF2520"/>
</dbReference>
<dbReference type="InterPro" id="IPR028939">
    <property type="entry name" value="P5C_Rdtase_cat_N"/>
</dbReference>
<organism evidence="3 4">
    <name type="scientific">Rapidithrix thailandica</name>
    <dbReference type="NCBI Taxonomy" id="413964"/>
    <lineage>
        <taxon>Bacteria</taxon>
        <taxon>Pseudomonadati</taxon>
        <taxon>Bacteroidota</taxon>
        <taxon>Cytophagia</taxon>
        <taxon>Cytophagales</taxon>
        <taxon>Flammeovirgaceae</taxon>
        <taxon>Rapidithrix</taxon>
    </lineage>
</organism>
<dbReference type="EMBL" id="JBDKWZ010000004">
    <property type="protein sequence ID" value="MEN7547894.1"/>
    <property type="molecule type" value="Genomic_DNA"/>
</dbReference>
<dbReference type="Pfam" id="PF03807">
    <property type="entry name" value="F420_oxidored"/>
    <property type="match status" value="1"/>
</dbReference>
<dbReference type="AlphaFoldDB" id="A0AAW9S694"/>
<dbReference type="Proteomes" id="UP001403385">
    <property type="component" value="Unassembled WGS sequence"/>
</dbReference>
<dbReference type="SUPFAM" id="SSF51735">
    <property type="entry name" value="NAD(P)-binding Rossmann-fold domains"/>
    <property type="match status" value="1"/>
</dbReference>
<dbReference type="Pfam" id="PF10728">
    <property type="entry name" value="DUF2520"/>
    <property type="match status" value="1"/>
</dbReference>
<proteinExistence type="predicted"/>
<dbReference type="InterPro" id="IPR008927">
    <property type="entry name" value="6-PGluconate_DH-like_C_sf"/>
</dbReference>
<name>A0AAW9S694_9BACT</name>
<feature type="domain" description="Pyrroline-5-carboxylate reductase catalytic N-terminal" evidence="1">
    <location>
        <begin position="5"/>
        <end position="90"/>
    </location>
</feature>
<gene>
    <name evidence="3" type="ORF">AAG747_08240</name>
</gene>
<protein>
    <submittedName>
        <fullName evidence="3">Rossmann-like and DUF2520 domain-containing protein</fullName>
    </submittedName>
</protein>
<dbReference type="PANTHER" id="PTHR40459:SF1">
    <property type="entry name" value="CONSERVED HYPOTHETICAL ALANINE AND LEUCINE RICH PROTEIN"/>
    <property type="match status" value="1"/>
</dbReference>
<evidence type="ECO:0000259" key="1">
    <source>
        <dbReference type="Pfam" id="PF03807"/>
    </source>
</evidence>
<sequence>MQPIKIAFIGAGNVAWHLAPALQAKGAQVVEVVNRSPEKALSLVEKLSSAKVKADLDFRNSEADWVFITAPDAQIEPLASQIQLAPRQVLLHTSGSQPLGILQNAHLQSGVFYPLQTFSKEKCIDFRKVHFYIEGSNTPVERKLLSLARKLSPLVSTATSQQRLGLHMAAVFACNFPNHLLLMAQSVMEQYELDFTALKPLVEEMVEKAFALGPEKAQTGPAIRKDTNTIQRHEALLESSAMQSVYQLLSQSIQKKGKD</sequence>
<evidence type="ECO:0000259" key="2">
    <source>
        <dbReference type="Pfam" id="PF10728"/>
    </source>
</evidence>
<reference evidence="3 4" key="1">
    <citation type="submission" date="2024-04" db="EMBL/GenBank/DDBJ databases">
        <title>Novel genus in family Flammeovirgaceae.</title>
        <authorList>
            <person name="Nguyen T.H."/>
            <person name="Vuong T.Q."/>
            <person name="Le H."/>
            <person name="Kim S.-G."/>
        </authorList>
    </citation>
    <scope>NUCLEOTIDE SEQUENCE [LARGE SCALE GENOMIC DNA]</scope>
    <source>
        <strain evidence="3 4">JCM 23209</strain>
    </source>
</reference>